<dbReference type="CDD" id="cd13964">
    <property type="entry name" value="PT_UbiA_1"/>
    <property type="match status" value="1"/>
</dbReference>
<dbReference type="PANTHER" id="PTHR42723">
    <property type="entry name" value="CHLOROPHYLL SYNTHASE"/>
    <property type="match status" value="1"/>
</dbReference>
<dbReference type="RefSeq" id="WP_103129656.1">
    <property type="nucleotide sequence ID" value="NZ_BFAG01000008.1"/>
</dbReference>
<dbReference type="PANTHER" id="PTHR42723:SF1">
    <property type="entry name" value="CHLOROPHYLL SYNTHASE, CHLOROPLASTIC"/>
    <property type="match status" value="1"/>
</dbReference>
<gene>
    <name evidence="6" type="ORF">DAERI_080064</name>
</gene>
<feature type="transmembrane region" description="Helical" evidence="5">
    <location>
        <begin position="85"/>
        <end position="108"/>
    </location>
</feature>
<evidence type="ECO:0000256" key="3">
    <source>
        <dbReference type="ARBA" id="ARBA00022989"/>
    </source>
</evidence>
<feature type="transmembrane region" description="Helical" evidence="5">
    <location>
        <begin position="114"/>
        <end position="131"/>
    </location>
</feature>
<name>A0A2I9CWB3_9DEIO</name>
<feature type="transmembrane region" description="Helical" evidence="5">
    <location>
        <begin position="165"/>
        <end position="182"/>
    </location>
</feature>
<dbReference type="GO" id="GO:0016765">
    <property type="term" value="F:transferase activity, transferring alkyl or aryl (other than methyl) groups"/>
    <property type="evidence" value="ECO:0007669"/>
    <property type="project" value="InterPro"/>
</dbReference>
<dbReference type="Pfam" id="PF01040">
    <property type="entry name" value="UbiA"/>
    <property type="match status" value="1"/>
</dbReference>
<proteinExistence type="predicted"/>
<reference evidence="7" key="1">
    <citation type="submission" date="2018-01" db="EMBL/GenBank/DDBJ databases">
        <title>Draft Genome Sequence of the Radioresistant Bacterium Deinococcus aerius TR0125, Isolated from the Higher Atmosphere above Japan.</title>
        <authorList>
            <person name="Satoh K."/>
            <person name="Arai H."/>
            <person name="Sanzen T."/>
            <person name="Kawaguchi Y."/>
            <person name="Hayashi H."/>
            <person name="Yokobori S."/>
            <person name="Yamagishi A."/>
            <person name="Oono Y."/>
            <person name="Narumi I."/>
        </authorList>
    </citation>
    <scope>NUCLEOTIDE SEQUENCE [LARGE SCALE GENOMIC DNA]</scope>
    <source>
        <strain evidence="7">TR0125</strain>
    </source>
</reference>
<dbReference type="OrthoDB" id="508337at2"/>
<dbReference type="AlphaFoldDB" id="A0A2I9CWB3"/>
<dbReference type="Proteomes" id="UP000236569">
    <property type="component" value="Unassembled WGS sequence"/>
</dbReference>
<sequence length="289" mass="30094">MSSSTLRPDLSRRLYGHLSLARISNSPTVVTNALAGAALAGGGGVTLVLVAAAMVLFYTGGMYLNDLLDLGIDRRERPTRPLPSGLIPVGEAWAVTAALFGAGLLLLVPAGGKAFLSGLGLVGLIVFYDAWHKTNPLSPVVMAATRAMVYVTAGLAFLPQLTPPLIVWAALLAAYIAGLTYVAKTESRRGTARFWPVALVAAPAVYGLVGGFGPGVALLALLLAAWVAHCLTFVYGKTRNIGGAVGRLIAGVCLLDAVVLGVAGAWAWLPWALAAFALTLWWQRHIKGT</sequence>
<feature type="transmembrane region" description="Helical" evidence="5">
    <location>
        <begin position="248"/>
        <end position="269"/>
    </location>
</feature>
<keyword evidence="3 5" id="KW-1133">Transmembrane helix</keyword>
<evidence type="ECO:0000313" key="6">
    <source>
        <dbReference type="EMBL" id="GBF06273.1"/>
    </source>
</evidence>
<keyword evidence="6" id="KW-0808">Transferase</keyword>
<dbReference type="InterPro" id="IPR050475">
    <property type="entry name" value="Prenyltransferase_related"/>
</dbReference>
<dbReference type="EMBL" id="BFAG01000008">
    <property type="protein sequence ID" value="GBF06273.1"/>
    <property type="molecule type" value="Genomic_DNA"/>
</dbReference>
<evidence type="ECO:0000313" key="7">
    <source>
        <dbReference type="Proteomes" id="UP000236569"/>
    </source>
</evidence>
<feature type="transmembrane region" description="Helical" evidence="5">
    <location>
        <begin position="218"/>
        <end position="236"/>
    </location>
</feature>
<dbReference type="InterPro" id="IPR000537">
    <property type="entry name" value="UbiA_prenyltransferase"/>
</dbReference>
<accession>A0A2I9CWB3</accession>
<evidence type="ECO:0000256" key="2">
    <source>
        <dbReference type="ARBA" id="ARBA00022692"/>
    </source>
</evidence>
<dbReference type="InterPro" id="IPR044878">
    <property type="entry name" value="UbiA_sf"/>
</dbReference>
<feature type="transmembrane region" description="Helical" evidence="5">
    <location>
        <begin position="194"/>
        <end position="212"/>
    </location>
</feature>
<evidence type="ECO:0000256" key="1">
    <source>
        <dbReference type="ARBA" id="ARBA00004141"/>
    </source>
</evidence>
<keyword evidence="2 5" id="KW-0812">Transmembrane</keyword>
<dbReference type="GO" id="GO:0016020">
    <property type="term" value="C:membrane"/>
    <property type="evidence" value="ECO:0007669"/>
    <property type="project" value="UniProtKB-SubCell"/>
</dbReference>
<comment type="caution">
    <text evidence="6">The sequence shown here is derived from an EMBL/GenBank/DDBJ whole genome shotgun (WGS) entry which is preliminary data.</text>
</comment>
<keyword evidence="7" id="KW-1185">Reference proteome</keyword>
<dbReference type="Gene3D" id="1.10.357.140">
    <property type="entry name" value="UbiA prenyltransferase"/>
    <property type="match status" value="1"/>
</dbReference>
<protein>
    <submittedName>
        <fullName evidence="6">UbiA prenyltransferase</fullName>
    </submittedName>
</protein>
<evidence type="ECO:0000256" key="4">
    <source>
        <dbReference type="ARBA" id="ARBA00023136"/>
    </source>
</evidence>
<keyword evidence="4 5" id="KW-0472">Membrane</keyword>
<organism evidence="6 7">
    <name type="scientific">Deinococcus aerius</name>
    <dbReference type="NCBI Taxonomy" id="200253"/>
    <lineage>
        <taxon>Bacteria</taxon>
        <taxon>Thermotogati</taxon>
        <taxon>Deinococcota</taxon>
        <taxon>Deinococci</taxon>
        <taxon>Deinococcales</taxon>
        <taxon>Deinococcaceae</taxon>
        <taxon>Deinococcus</taxon>
    </lineage>
</organism>
<evidence type="ECO:0000256" key="5">
    <source>
        <dbReference type="SAM" id="Phobius"/>
    </source>
</evidence>
<comment type="subcellular location">
    <subcellularLocation>
        <location evidence="1">Membrane</location>
        <topology evidence="1">Multi-pass membrane protein</topology>
    </subcellularLocation>
</comment>
<feature type="transmembrane region" description="Helical" evidence="5">
    <location>
        <begin position="34"/>
        <end position="64"/>
    </location>
</feature>